<dbReference type="InterPro" id="IPR027417">
    <property type="entry name" value="P-loop_NTPase"/>
</dbReference>
<dbReference type="InterPro" id="IPR025202">
    <property type="entry name" value="PLD-like_dom"/>
</dbReference>
<reference evidence="4 5" key="1">
    <citation type="submission" date="2015-01" db="EMBL/GenBank/DDBJ databases">
        <title>Draft genome of the acidophilic iron oxidizer Acidithrix ferrooxidans strain Py-F3.</title>
        <authorList>
            <person name="Poehlein A."/>
            <person name="Eisen S."/>
            <person name="Schloemann M."/>
            <person name="Johnson B.D."/>
            <person name="Daniel R."/>
            <person name="Muehling M."/>
        </authorList>
    </citation>
    <scope>NUCLEOTIDE SEQUENCE [LARGE SCALE GENOMIC DNA]</scope>
    <source>
        <strain evidence="4 5">Py-F3</strain>
    </source>
</reference>
<dbReference type="Gene3D" id="3.40.50.300">
    <property type="entry name" value="P-loop containing nucleotide triphosphate hydrolases"/>
    <property type="match status" value="2"/>
</dbReference>
<name>A0A0D8HGS3_9ACTN</name>
<dbReference type="InterPro" id="IPR000330">
    <property type="entry name" value="SNF2_N"/>
</dbReference>
<accession>A0A0D8HGS3</accession>
<dbReference type="Pfam" id="PF00271">
    <property type="entry name" value="Helicase_C"/>
    <property type="match status" value="1"/>
</dbReference>
<dbReference type="AlphaFoldDB" id="A0A0D8HGS3"/>
<dbReference type="OrthoDB" id="9814088at2"/>
<evidence type="ECO:0000259" key="3">
    <source>
        <dbReference type="PROSITE" id="PS51194"/>
    </source>
</evidence>
<dbReference type="STRING" id="1280514.AXFE_21640"/>
<comment type="caution">
    <text evidence="4">The sequence shown here is derived from an EMBL/GenBank/DDBJ whole genome shotgun (WGS) entry which is preliminary data.</text>
</comment>
<dbReference type="GO" id="GO:0005524">
    <property type="term" value="F:ATP binding"/>
    <property type="evidence" value="ECO:0007669"/>
    <property type="project" value="InterPro"/>
</dbReference>
<sequence>MILNDPEIRFAMTLIDNKTQTMQKALINALSNADRVDVSVGYFYFSGFEALAAELEDKHVRILVGMEVDPSCIPDIVQFSKEADEDLSRWQPRQPTRSALGLKQNYADALVGFINDSDTFDDPKAEKAFDIFAKKLQDGSLEIRKTITDEHGKFYLVYNNKESSHDGDFPGTVFSGSSNMTYRGLVGQGELNDSHRDKSKFQEYEQRFTDLWSPSKSIAIADSHNKEEFFKELKSKVWKYQTPSSYEMYIRVLHEVFSHEEKEGILSPGKITNGQFLDLEYQLDAVRMGIERLAKFDGVIIADVVGLGKSIIASCIARNLDMNTVIVAPPHLMPQWEDYKEQFGIRGSRVYSSGNISQVYERYKDTSDPILIILDEAHRYRNEDTNDYKLLHQVCRSHPDNKILVLTATPFNNAPKDVFALVKLFQTPGQATIRSVDNLSLRFRELIDRYKKLRKDMTRGLKPSQIDQEAEEIAEEQRRLIESVVIRRSRLDLKQITRYREDLKRQKIDFADVVGPELMEYDLGALLDLYLETLNTISATDGGNGFIGARYKPAVYINDRQAFLDKFGADLDETDLKTAQVNLADFMRKLLVMRFESSKYAFESTLNKMIQTNKLIERWWEELGSVPIMKKGQIPDPDDFADYDQDDGEDHNALDEQLDQLKEQKGLISVPKELIDPEFIDDVRKDTALLINIRDKWFNDPRISNEDPKTDDLAQRISKLLSENPDRKIIIFSGYADTVNYLYAALGKRGIQRMYHYTAADASATTRKIIKENFDASVPKAQQSNNYDILVATDALSEGYNLHRAGVVINYDIPYNPTRVIQRVGRINRINKKVFDHLYVFNSFPTAIGEAETRVKQISTLKIKLINSIVGSDTKTLTNDEQIQSYFKDEYQNADAQNETLSWDAIHRDVYFKALKDDLLIAKALQIPRRSRILRKNRSDSVVVVFGKKGEQSIFTIADGDIEPVVVSAERAVPLFAATVDEQSFEVQDKFAPIFNKAKEKLFAKHPLPAIKGRRQDAIKNLMAIKDALPRSESYCSDLIKVIKEFDDVSEGTLKDIVQIDMRNIEDTYSRLQELIPVQFIRNVIDRAHRANEGKELLLLAEELEA</sequence>
<evidence type="ECO:0000256" key="1">
    <source>
        <dbReference type="ARBA" id="ARBA00022801"/>
    </source>
</evidence>
<dbReference type="GO" id="GO:0016787">
    <property type="term" value="F:hydrolase activity"/>
    <property type="evidence" value="ECO:0007669"/>
    <property type="project" value="UniProtKB-KW"/>
</dbReference>
<dbReference type="EMBL" id="JXYS01000069">
    <property type="protein sequence ID" value="KJF16962.1"/>
    <property type="molecule type" value="Genomic_DNA"/>
</dbReference>
<dbReference type="PANTHER" id="PTHR45766:SF6">
    <property type="entry name" value="SWI_SNF-RELATED MATRIX-ASSOCIATED ACTIN-DEPENDENT REGULATOR OF CHROMATIN SUBFAMILY A-LIKE PROTEIN 1"/>
    <property type="match status" value="1"/>
</dbReference>
<evidence type="ECO:0000259" key="2">
    <source>
        <dbReference type="PROSITE" id="PS51192"/>
    </source>
</evidence>
<dbReference type="Pfam" id="PF13091">
    <property type="entry name" value="PLDc_2"/>
    <property type="match status" value="1"/>
</dbReference>
<dbReference type="Proteomes" id="UP000032360">
    <property type="component" value="Unassembled WGS sequence"/>
</dbReference>
<feature type="domain" description="Helicase C-terminal" evidence="3">
    <location>
        <begin position="712"/>
        <end position="882"/>
    </location>
</feature>
<evidence type="ECO:0000313" key="5">
    <source>
        <dbReference type="Proteomes" id="UP000032360"/>
    </source>
</evidence>
<dbReference type="InterPro" id="IPR049730">
    <property type="entry name" value="SNF2/RAD54-like_C"/>
</dbReference>
<evidence type="ECO:0000313" key="4">
    <source>
        <dbReference type="EMBL" id="KJF16962.1"/>
    </source>
</evidence>
<dbReference type="Gene3D" id="3.30.870.10">
    <property type="entry name" value="Endonuclease Chain A"/>
    <property type="match status" value="1"/>
</dbReference>
<dbReference type="SUPFAM" id="SSF56024">
    <property type="entry name" value="Phospholipase D/nuclease"/>
    <property type="match status" value="1"/>
</dbReference>
<dbReference type="RefSeq" id="WP_082058665.1">
    <property type="nucleotide sequence ID" value="NZ_JXYS01000069.1"/>
</dbReference>
<feature type="domain" description="Helicase ATP-binding" evidence="2">
    <location>
        <begin position="290"/>
        <end position="428"/>
    </location>
</feature>
<dbReference type="SUPFAM" id="SSF52540">
    <property type="entry name" value="P-loop containing nucleoside triphosphate hydrolases"/>
    <property type="match status" value="2"/>
</dbReference>
<organism evidence="4 5">
    <name type="scientific">Acidithrix ferrooxidans</name>
    <dbReference type="NCBI Taxonomy" id="1280514"/>
    <lineage>
        <taxon>Bacteria</taxon>
        <taxon>Bacillati</taxon>
        <taxon>Actinomycetota</taxon>
        <taxon>Acidimicrobiia</taxon>
        <taxon>Acidimicrobiales</taxon>
        <taxon>Acidimicrobiaceae</taxon>
        <taxon>Acidithrix</taxon>
    </lineage>
</organism>
<keyword evidence="1" id="KW-0378">Hydrolase</keyword>
<protein>
    <submittedName>
        <fullName evidence="4">RNA polymerase-associated protein RapA</fullName>
    </submittedName>
</protein>
<dbReference type="InterPro" id="IPR001650">
    <property type="entry name" value="Helicase_C-like"/>
</dbReference>
<gene>
    <name evidence="4" type="primary">rapA4</name>
    <name evidence="4" type="ORF">AXFE_21640</name>
</gene>
<dbReference type="InterPro" id="IPR014001">
    <property type="entry name" value="Helicase_ATP-bd"/>
</dbReference>
<dbReference type="PROSITE" id="PS51192">
    <property type="entry name" value="HELICASE_ATP_BIND_1"/>
    <property type="match status" value="1"/>
</dbReference>
<dbReference type="PROSITE" id="PS51194">
    <property type="entry name" value="HELICASE_CTER"/>
    <property type="match status" value="1"/>
</dbReference>
<proteinExistence type="predicted"/>
<dbReference type="Pfam" id="PF00176">
    <property type="entry name" value="SNF2-rel_dom"/>
    <property type="match status" value="1"/>
</dbReference>
<dbReference type="SMART" id="SM00487">
    <property type="entry name" value="DEXDc"/>
    <property type="match status" value="1"/>
</dbReference>
<dbReference type="PANTHER" id="PTHR45766">
    <property type="entry name" value="DNA ANNEALING HELICASE AND ENDONUCLEASE ZRANB3 FAMILY MEMBER"/>
    <property type="match status" value="1"/>
</dbReference>
<keyword evidence="5" id="KW-1185">Reference proteome</keyword>
<dbReference type="CDD" id="cd18793">
    <property type="entry name" value="SF2_C_SNF"/>
    <property type="match status" value="1"/>
</dbReference>
<dbReference type="SMART" id="SM00490">
    <property type="entry name" value="HELICc"/>
    <property type="match status" value="1"/>
</dbReference>